<comment type="similarity">
    <text evidence="1">Belongs to the UDP-glycosyltransferase family.</text>
</comment>
<dbReference type="CDD" id="cd03784">
    <property type="entry name" value="GT1_Gtf-like"/>
    <property type="match status" value="1"/>
</dbReference>
<protein>
    <recommendedName>
        <fullName evidence="4">2-hydroxyflavanone C-glucosyltransferase</fullName>
        <ecNumber evidence="4">2.4.1.360</ecNumber>
    </recommendedName>
    <alternativeName>
        <fullName evidence="5">UDP-glucose:2-hydroxyflavanone C-glucosyltransferase</fullName>
    </alternativeName>
</protein>
<name>A0A9Q1QHK0_9CARY</name>
<dbReference type="EMBL" id="JAKOGI010000140">
    <property type="protein sequence ID" value="KAJ8442452.1"/>
    <property type="molecule type" value="Genomic_DNA"/>
</dbReference>
<evidence type="ECO:0000256" key="5">
    <source>
        <dbReference type="ARBA" id="ARBA00082568"/>
    </source>
</evidence>
<evidence type="ECO:0000256" key="1">
    <source>
        <dbReference type="ARBA" id="ARBA00009995"/>
    </source>
</evidence>
<dbReference type="GO" id="GO:0035251">
    <property type="term" value="F:UDP-glucosyltransferase activity"/>
    <property type="evidence" value="ECO:0007669"/>
    <property type="project" value="TreeGrafter"/>
</dbReference>
<evidence type="ECO:0000313" key="6">
    <source>
        <dbReference type="EMBL" id="KAJ8442452.1"/>
    </source>
</evidence>
<keyword evidence="7" id="KW-1185">Reference proteome</keyword>
<dbReference type="Proteomes" id="UP001153076">
    <property type="component" value="Unassembled WGS sequence"/>
</dbReference>
<dbReference type="Gene3D" id="3.40.50.2000">
    <property type="entry name" value="Glycogen Phosphorylase B"/>
    <property type="match status" value="2"/>
</dbReference>
<evidence type="ECO:0000256" key="3">
    <source>
        <dbReference type="ARBA" id="ARBA00051296"/>
    </source>
</evidence>
<dbReference type="SUPFAM" id="SSF53756">
    <property type="entry name" value="UDP-Glycosyltransferase/glycogen phosphorylase"/>
    <property type="match status" value="1"/>
</dbReference>
<dbReference type="InterPro" id="IPR002213">
    <property type="entry name" value="UDP_glucos_trans"/>
</dbReference>
<comment type="caution">
    <text evidence="6">The sequence shown here is derived from an EMBL/GenBank/DDBJ whole genome shotgun (WGS) entry which is preliminary data.</text>
</comment>
<dbReference type="EC" id="2.4.1.360" evidence="4"/>
<evidence type="ECO:0000256" key="4">
    <source>
        <dbReference type="ARBA" id="ARBA00066896"/>
    </source>
</evidence>
<evidence type="ECO:0000256" key="2">
    <source>
        <dbReference type="ARBA" id="ARBA00022679"/>
    </source>
</evidence>
<proteinExistence type="inferred from homology"/>
<gene>
    <name evidence="6" type="ORF">Cgig2_022335</name>
</gene>
<dbReference type="PANTHER" id="PTHR48047:SF118">
    <property type="entry name" value="HEXOSYLTRANSFERASE-RELATED"/>
    <property type="match status" value="1"/>
</dbReference>
<evidence type="ECO:0000313" key="7">
    <source>
        <dbReference type="Proteomes" id="UP001153076"/>
    </source>
</evidence>
<organism evidence="6 7">
    <name type="scientific">Carnegiea gigantea</name>
    <dbReference type="NCBI Taxonomy" id="171969"/>
    <lineage>
        <taxon>Eukaryota</taxon>
        <taxon>Viridiplantae</taxon>
        <taxon>Streptophyta</taxon>
        <taxon>Embryophyta</taxon>
        <taxon>Tracheophyta</taxon>
        <taxon>Spermatophyta</taxon>
        <taxon>Magnoliopsida</taxon>
        <taxon>eudicotyledons</taxon>
        <taxon>Gunneridae</taxon>
        <taxon>Pentapetalae</taxon>
        <taxon>Caryophyllales</taxon>
        <taxon>Cactineae</taxon>
        <taxon>Cactaceae</taxon>
        <taxon>Cactoideae</taxon>
        <taxon>Echinocereeae</taxon>
        <taxon>Carnegiea</taxon>
    </lineage>
</organism>
<dbReference type="FunFam" id="3.40.50.2000:FF:000060">
    <property type="entry name" value="Glycosyltransferase"/>
    <property type="match status" value="1"/>
</dbReference>
<reference evidence="6" key="1">
    <citation type="submission" date="2022-04" db="EMBL/GenBank/DDBJ databases">
        <title>Carnegiea gigantea Genome sequencing and assembly v2.</title>
        <authorList>
            <person name="Copetti D."/>
            <person name="Sanderson M.J."/>
            <person name="Burquez A."/>
            <person name="Wojciechowski M.F."/>
        </authorList>
    </citation>
    <scope>NUCLEOTIDE SEQUENCE</scope>
    <source>
        <strain evidence="6">SGP5-SGP5p</strain>
        <tissue evidence="6">Aerial part</tissue>
    </source>
</reference>
<sequence>MSESSREDESQKPVHLLVLPFPASGHIIPLLDLTRRLLTHHRRYLTVTFLVTPPCLSLLQPLLDTFPPCALQPLVLSPPSRPLPSSGGLISNIRALHALSDSIVSWFRSHPSPPDALLSDFFLGWTHSLCANLDLPRVVFYPSGAFACSVMNSLWRDAPHNPEGDDNPDFEVRFDDVPGSPRFKWSELSWLFRSGKVGDPDWEVFREEILSNLTSWGAVFNSFSEFESVYIEHFKKEMGHDRVWAVGPLLPPVEDVDLVAQRGGPSSVPANEVLTWLDSKTDCSVVYVCFGSRASLTAEESAVLGVALERSRVHFIWCVRESNGVDGATPDSAYEDRVAGRGFIIRGWAPQLAILRHRAVAAFLTHCGWNSVLESVSSGVMMLPWPTGADQYINAQLVVGQLGLGLQVKRHGPDGVPDPNELAQFEPRSTRERLCHEAARGSCHRG</sequence>
<dbReference type="OrthoDB" id="5835829at2759"/>
<comment type="catalytic activity">
    <reaction evidence="3">
        <text>a 3'-hydro-2'-hydroxy-beta-oxodihydrochalcone + UDP-alpha-D-glucose = a 3'-(beta-D-glucopyranosyl)-2'-hydroxy-beta-oxodihydrochalcone + UDP + H(+)</text>
        <dbReference type="Rhea" id="RHEA:51504"/>
        <dbReference type="ChEBI" id="CHEBI:15378"/>
        <dbReference type="ChEBI" id="CHEBI:58223"/>
        <dbReference type="ChEBI" id="CHEBI:58885"/>
        <dbReference type="ChEBI" id="CHEBI:142482"/>
        <dbReference type="ChEBI" id="CHEBI:142483"/>
        <dbReference type="EC" id="2.4.1.360"/>
    </reaction>
    <physiologicalReaction direction="left-to-right" evidence="3">
        <dbReference type="Rhea" id="RHEA:51505"/>
    </physiologicalReaction>
</comment>
<dbReference type="GO" id="GO:0120514">
    <property type="term" value="F:2-hydroxyflavanone C-glucosyltransferase activity"/>
    <property type="evidence" value="ECO:0007669"/>
    <property type="project" value="UniProtKB-EC"/>
</dbReference>
<dbReference type="PANTHER" id="PTHR48047">
    <property type="entry name" value="GLYCOSYLTRANSFERASE"/>
    <property type="match status" value="1"/>
</dbReference>
<dbReference type="AlphaFoldDB" id="A0A9Q1QHK0"/>
<accession>A0A9Q1QHK0</accession>
<dbReference type="Pfam" id="PF00201">
    <property type="entry name" value="UDPGT"/>
    <property type="match status" value="1"/>
</dbReference>
<keyword evidence="2" id="KW-0808">Transferase</keyword>